<proteinExistence type="predicted"/>
<dbReference type="Proteomes" id="UP000198802">
    <property type="component" value="Unassembled WGS sequence"/>
</dbReference>
<gene>
    <name evidence="4" type="ORF">Ga0074812_13826</name>
</gene>
<keyword evidence="2" id="KW-1133">Transmembrane helix</keyword>
<evidence type="ECO:0000313" key="5">
    <source>
        <dbReference type="Proteomes" id="UP000198802"/>
    </source>
</evidence>
<evidence type="ECO:0000259" key="3">
    <source>
        <dbReference type="Pfam" id="PF13828"/>
    </source>
</evidence>
<reference evidence="5" key="1">
    <citation type="submission" date="2015-11" db="EMBL/GenBank/DDBJ databases">
        <authorList>
            <person name="Varghese N."/>
        </authorList>
    </citation>
    <scope>NUCLEOTIDE SEQUENCE [LARGE SCALE GENOMIC DNA]</scope>
    <source>
        <strain evidence="5">DSM 45899</strain>
    </source>
</reference>
<keyword evidence="2" id="KW-0472">Membrane</keyword>
<keyword evidence="2" id="KW-0812">Transmembrane</keyword>
<evidence type="ECO:0000313" key="4">
    <source>
        <dbReference type="EMBL" id="CUU60311.1"/>
    </source>
</evidence>
<feature type="compositionally biased region" description="Pro residues" evidence="1">
    <location>
        <begin position="49"/>
        <end position="59"/>
    </location>
</feature>
<dbReference type="EMBL" id="FAOZ01000038">
    <property type="protein sequence ID" value="CUU60311.1"/>
    <property type="molecule type" value="Genomic_DNA"/>
</dbReference>
<feature type="compositionally biased region" description="Polar residues" evidence="1">
    <location>
        <begin position="31"/>
        <end position="44"/>
    </location>
</feature>
<dbReference type="RefSeq" id="WP_242666546.1">
    <property type="nucleotide sequence ID" value="NZ_FAOZ01000038.1"/>
</dbReference>
<feature type="transmembrane region" description="Helical" evidence="2">
    <location>
        <begin position="138"/>
        <end position="165"/>
    </location>
</feature>
<dbReference type="Pfam" id="PF13828">
    <property type="entry name" value="DUF4190"/>
    <property type="match status" value="1"/>
</dbReference>
<evidence type="ECO:0000256" key="2">
    <source>
        <dbReference type="SAM" id="Phobius"/>
    </source>
</evidence>
<dbReference type="AlphaFoldDB" id="A0A0S4QXQ3"/>
<accession>A0A0S4QXQ3</accession>
<name>A0A0S4QXQ3_9ACTN</name>
<keyword evidence="5" id="KW-1185">Reference proteome</keyword>
<protein>
    <recommendedName>
        <fullName evidence="3">DUF4190 domain-containing protein</fullName>
    </recommendedName>
</protein>
<organism evidence="4 5">
    <name type="scientific">Parafrankia irregularis</name>
    <dbReference type="NCBI Taxonomy" id="795642"/>
    <lineage>
        <taxon>Bacteria</taxon>
        <taxon>Bacillati</taxon>
        <taxon>Actinomycetota</taxon>
        <taxon>Actinomycetes</taxon>
        <taxon>Frankiales</taxon>
        <taxon>Frankiaceae</taxon>
        <taxon>Parafrankia</taxon>
    </lineage>
</organism>
<dbReference type="InterPro" id="IPR025241">
    <property type="entry name" value="DUF4190"/>
</dbReference>
<feature type="domain" description="DUF4190" evidence="3">
    <location>
        <begin position="91"/>
        <end position="158"/>
    </location>
</feature>
<feature type="transmembrane region" description="Helical" evidence="2">
    <location>
        <begin position="93"/>
        <end position="126"/>
    </location>
</feature>
<evidence type="ECO:0000256" key="1">
    <source>
        <dbReference type="SAM" id="MobiDB-lite"/>
    </source>
</evidence>
<feature type="region of interest" description="Disordered" evidence="1">
    <location>
        <begin position="1"/>
        <end position="81"/>
    </location>
</feature>
<sequence>MSDDKGSPWNPGQAAPGQGGPGGGYPPYPDQGTSSGSAYPQNPQNPGYPAYPSPAPGNQPAPGFGYPPGGQGYPPPGYGPYGGGVQPRNGLGVAALVLGVIAILTCWTVIGGILLGIAALVCGFLGRGRAKRQEATNGGMALAGIITGALGAVLAVIFLIAVVAISDEVQDLQTCLDDAGTSQTAQDQCAQEFADDLNGN</sequence>